<dbReference type="InterPro" id="IPR016182">
    <property type="entry name" value="Cu_amine_oxidase_N-reg"/>
</dbReference>
<dbReference type="GO" id="GO:0009308">
    <property type="term" value="P:amine metabolic process"/>
    <property type="evidence" value="ECO:0007669"/>
    <property type="project" value="UniProtKB-UniRule"/>
</dbReference>
<dbReference type="PANTHER" id="PTHR10638">
    <property type="entry name" value="COPPER AMINE OXIDASE"/>
    <property type="match status" value="1"/>
</dbReference>
<dbReference type="GO" id="GO:0048038">
    <property type="term" value="F:quinone binding"/>
    <property type="evidence" value="ECO:0007669"/>
    <property type="project" value="InterPro"/>
</dbReference>
<dbReference type="Pfam" id="PF02728">
    <property type="entry name" value="Cu_amine_oxidN3"/>
    <property type="match status" value="1"/>
</dbReference>
<evidence type="ECO:0000256" key="4">
    <source>
        <dbReference type="ARBA" id="ARBA00007983"/>
    </source>
</evidence>
<evidence type="ECO:0000256" key="5">
    <source>
        <dbReference type="ARBA" id="ARBA00011738"/>
    </source>
</evidence>
<sequence length="657" mass="72582">MTFAAPAPSPVLHPLDPLAPAEIVRVKEILAAAGFGGERLRYSYVLLREPARATLAAFAPGDPVPREVGALVTDVAEGRATEVVVDLPAGRVIHARPLDPARDGWGPVLTEDFHAAGEICKADPRFVAALARRGIHDLDRVLCSPLSAGNFGHADEVGRRMLRVLSFLAPDAARPWASWAHPIEGIVCHVDLVSRSILRFVDTGYDHVPQRDDDYLDPAIAPREGLRPLRIVQPEGPSFTVENNVLDWQNWSVRIGFNGREGLTLHDLSFRDRGEARSILRRASISEMVVPYGEPQPTHEWQNYFDAGEYQFGRLANSLVLGCDCLGEIRYLDATVVDDLCNPVAIPNAICIHEEDYGTLWKHTDVFTGRVDVRRQRRLTISFFVTVGNYDYGFYWRLYLDGRIELECQATGVVFTSGRPEGDYEWSTELAPRLGAPVHQHLFSARLDFAVDGPRNAVDEIEVARVPMGPGNPVGNAFTRRITRLTSEQAAIRDARNDLGRVWRISSSERRTELGEPTAYLLQPEGQPMLLADDASSIAARATFAKHALWVTRFERDEMWAAGYTPNQHPGGAGLPAYAARDRGLDGEDLVVWHSFGLTHFPRTEDWPVMPVDYAGFKLRPENFFDRNPTLDVPADPNGACAARDGGAASSGCTSGE</sequence>
<feature type="domain" description="Copper amine oxidase N3-terminal" evidence="15">
    <location>
        <begin position="107"/>
        <end position="203"/>
    </location>
</feature>
<evidence type="ECO:0000256" key="1">
    <source>
        <dbReference type="ARBA" id="ARBA00001935"/>
    </source>
</evidence>
<keyword evidence="8 13" id="KW-0560">Oxidoreductase</keyword>
<dbReference type="EMBL" id="FOQH01000008">
    <property type="protein sequence ID" value="SFI61203.1"/>
    <property type="molecule type" value="Genomic_DNA"/>
</dbReference>
<feature type="active site" description="Proton acceptor" evidence="11">
    <location>
        <position position="306"/>
    </location>
</feature>
<organism evidence="17 18">
    <name type="scientific">Albimonas pacifica</name>
    <dbReference type="NCBI Taxonomy" id="1114924"/>
    <lineage>
        <taxon>Bacteria</taxon>
        <taxon>Pseudomonadati</taxon>
        <taxon>Pseudomonadota</taxon>
        <taxon>Alphaproteobacteria</taxon>
        <taxon>Rhodobacterales</taxon>
        <taxon>Paracoccaceae</taxon>
        <taxon>Albimonas</taxon>
    </lineage>
</organism>
<dbReference type="Pfam" id="PF21994">
    <property type="entry name" value="AGAO-like_N2"/>
    <property type="match status" value="1"/>
</dbReference>
<keyword evidence="7 11" id="KW-0801">TPQ</keyword>
<comment type="PTM">
    <text evidence="12 13">Topaquinone (TPQ) is generated by copper-dependent autoxidation of a specific tyrosyl residue.</text>
</comment>
<evidence type="ECO:0000256" key="6">
    <source>
        <dbReference type="ARBA" id="ARBA00022723"/>
    </source>
</evidence>
<dbReference type="PANTHER" id="PTHR10638:SF86">
    <property type="entry name" value="COPPER AMINE OXIDASE 1-RELATED"/>
    <property type="match status" value="1"/>
</dbReference>
<evidence type="ECO:0000256" key="7">
    <source>
        <dbReference type="ARBA" id="ARBA00022772"/>
    </source>
</evidence>
<evidence type="ECO:0000259" key="14">
    <source>
        <dbReference type="Pfam" id="PF01179"/>
    </source>
</evidence>
<dbReference type="InterPro" id="IPR036460">
    <property type="entry name" value="Cu_amine_oxidase_C_sf"/>
</dbReference>
<feature type="modified residue" description="2',4',5'-topaquinone" evidence="12">
    <location>
        <position position="390"/>
    </location>
</feature>
<comment type="cofactor">
    <cofactor evidence="3">
        <name>Zn(2+)</name>
        <dbReference type="ChEBI" id="CHEBI:29105"/>
    </cofactor>
</comment>
<evidence type="ECO:0000259" key="15">
    <source>
        <dbReference type="Pfam" id="PF02728"/>
    </source>
</evidence>
<evidence type="ECO:0000256" key="8">
    <source>
        <dbReference type="ARBA" id="ARBA00023002"/>
    </source>
</evidence>
<dbReference type="OrthoDB" id="9772590at2"/>
<comment type="similarity">
    <text evidence="4 13">Belongs to the copper/topaquinone oxidase family.</text>
</comment>
<evidence type="ECO:0000313" key="18">
    <source>
        <dbReference type="Proteomes" id="UP000199377"/>
    </source>
</evidence>
<evidence type="ECO:0000313" key="17">
    <source>
        <dbReference type="EMBL" id="SFI61203.1"/>
    </source>
</evidence>
<gene>
    <name evidence="17" type="ORF">SAMN05216258_10862</name>
</gene>
<dbReference type="SUPFAM" id="SSF49998">
    <property type="entry name" value="Amine oxidase catalytic domain"/>
    <property type="match status" value="1"/>
</dbReference>
<dbReference type="GO" id="GO:0005507">
    <property type="term" value="F:copper ion binding"/>
    <property type="evidence" value="ECO:0007669"/>
    <property type="project" value="InterPro"/>
</dbReference>
<evidence type="ECO:0000256" key="11">
    <source>
        <dbReference type="PIRSR" id="PIRSR600269-50"/>
    </source>
</evidence>
<evidence type="ECO:0000256" key="9">
    <source>
        <dbReference type="ARBA" id="ARBA00023008"/>
    </source>
</evidence>
<keyword evidence="18" id="KW-1185">Reference proteome</keyword>
<dbReference type="Pfam" id="PF01179">
    <property type="entry name" value="Cu_amine_oxid"/>
    <property type="match status" value="1"/>
</dbReference>
<dbReference type="Proteomes" id="UP000199377">
    <property type="component" value="Unassembled WGS sequence"/>
</dbReference>
<name>A0A1I3JLT0_9RHOB</name>
<dbReference type="EC" id="1.4.3.-" evidence="13"/>
<evidence type="ECO:0000256" key="3">
    <source>
        <dbReference type="ARBA" id="ARBA00001947"/>
    </source>
</evidence>
<evidence type="ECO:0000256" key="2">
    <source>
        <dbReference type="ARBA" id="ARBA00001936"/>
    </source>
</evidence>
<protein>
    <recommendedName>
        <fullName evidence="13">Amine oxidase</fullName>
        <ecNumber evidence="13">1.4.3.-</ecNumber>
    </recommendedName>
</protein>
<dbReference type="Gene3D" id="2.70.98.20">
    <property type="entry name" value="Copper amine oxidase, catalytic domain"/>
    <property type="match status" value="1"/>
</dbReference>
<evidence type="ECO:0000256" key="13">
    <source>
        <dbReference type="RuleBase" id="RU000672"/>
    </source>
</evidence>
<reference evidence="17 18" key="1">
    <citation type="submission" date="2016-10" db="EMBL/GenBank/DDBJ databases">
        <authorList>
            <person name="de Groot N.N."/>
        </authorList>
    </citation>
    <scope>NUCLEOTIDE SEQUENCE [LARGE SCALE GENOMIC DNA]</scope>
    <source>
        <strain evidence="17 18">CGMCC 1.11030</strain>
    </source>
</reference>
<comment type="cofactor">
    <cofactor evidence="1">
        <name>Cu cation</name>
        <dbReference type="ChEBI" id="CHEBI:23378"/>
    </cofactor>
</comment>
<proteinExistence type="inferred from homology"/>
<keyword evidence="10" id="KW-0464">Manganese</keyword>
<dbReference type="InterPro" id="IPR000269">
    <property type="entry name" value="Cu_amine_oxidase"/>
</dbReference>
<comment type="subunit">
    <text evidence="5">Homodimer.</text>
</comment>
<dbReference type="RefSeq" id="WP_092861669.1">
    <property type="nucleotide sequence ID" value="NZ_FOQH01000008.1"/>
</dbReference>
<dbReference type="AlphaFoldDB" id="A0A1I3JLT0"/>
<keyword evidence="9 13" id="KW-0186">Copper</keyword>
<feature type="active site" description="Schiff-base intermediate with substrate; via topaquinone" evidence="11">
    <location>
        <position position="390"/>
    </location>
</feature>
<dbReference type="InterPro" id="IPR015798">
    <property type="entry name" value="Cu_amine_oxidase_C"/>
</dbReference>
<accession>A0A1I3JLT0</accession>
<feature type="domain" description="Copper amine oxidase catalytic" evidence="14">
    <location>
        <begin position="230"/>
        <end position="631"/>
    </location>
</feature>
<keyword evidence="6 13" id="KW-0479">Metal-binding</keyword>
<evidence type="ECO:0000256" key="10">
    <source>
        <dbReference type="ARBA" id="ARBA00023211"/>
    </source>
</evidence>
<dbReference type="SUPFAM" id="SSF54416">
    <property type="entry name" value="Amine oxidase N-terminal region"/>
    <property type="match status" value="2"/>
</dbReference>
<dbReference type="InterPro" id="IPR054157">
    <property type="entry name" value="AGAO-like_N2"/>
</dbReference>
<comment type="cofactor">
    <cofactor evidence="2">
        <name>Mn(2+)</name>
        <dbReference type="ChEBI" id="CHEBI:29035"/>
    </cofactor>
</comment>
<feature type="domain" description="AGAO-like N2" evidence="16">
    <location>
        <begin position="21"/>
        <end position="92"/>
    </location>
</feature>
<dbReference type="STRING" id="1114924.SAMN05216258_10862"/>
<dbReference type="NCBIfam" id="NF008559">
    <property type="entry name" value="PRK11504.1"/>
    <property type="match status" value="1"/>
</dbReference>
<dbReference type="Gene3D" id="3.10.450.40">
    <property type="match status" value="2"/>
</dbReference>
<dbReference type="InterPro" id="IPR015802">
    <property type="entry name" value="Cu_amine_oxidase_N3"/>
</dbReference>
<evidence type="ECO:0000259" key="16">
    <source>
        <dbReference type="Pfam" id="PF21994"/>
    </source>
</evidence>
<evidence type="ECO:0000256" key="12">
    <source>
        <dbReference type="PIRSR" id="PIRSR600269-51"/>
    </source>
</evidence>
<dbReference type="GO" id="GO:0008131">
    <property type="term" value="F:primary methylamine oxidase activity"/>
    <property type="evidence" value="ECO:0007669"/>
    <property type="project" value="InterPro"/>
</dbReference>
<comment type="cofactor">
    <cofactor evidence="13">
        <name>Cu cation</name>
        <dbReference type="ChEBI" id="CHEBI:23378"/>
    </cofactor>
    <text evidence="13">Contains 1 topaquinone per subunit.</text>
</comment>